<name>A0ACB9BYH4_9ASTR</name>
<dbReference type="EMBL" id="CM042039">
    <property type="protein sequence ID" value="KAI3727030.1"/>
    <property type="molecule type" value="Genomic_DNA"/>
</dbReference>
<protein>
    <submittedName>
        <fullName evidence="1">Uncharacterized protein</fullName>
    </submittedName>
</protein>
<evidence type="ECO:0000313" key="1">
    <source>
        <dbReference type="EMBL" id="KAI3727030.1"/>
    </source>
</evidence>
<sequence>MKEVVTDDFDGVLMVMEYVDHKLKHHMERMKQPFNQSEVKRLMMQLLEGVSYLHDNYVMHRDLKTSNLLLNNNVQGPRTSFGDEKLFNCYCMWSVGCIMAKLLSKKPLFDGITELEQIDKIFRTLGTPNELTWPGYSKLPGVMPNFVKQRYNNLRNKFPIAVFTGSPALTELGIDLLSKFLTYDPEKRITAKQAFDHGWFHEAPLPAERLRICK</sequence>
<organism evidence="1 2">
    <name type="scientific">Smallanthus sonchifolius</name>
    <dbReference type="NCBI Taxonomy" id="185202"/>
    <lineage>
        <taxon>Eukaryota</taxon>
        <taxon>Viridiplantae</taxon>
        <taxon>Streptophyta</taxon>
        <taxon>Embryophyta</taxon>
        <taxon>Tracheophyta</taxon>
        <taxon>Spermatophyta</taxon>
        <taxon>Magnoliopsida</taxon>
        <taxon>eudicotyledons</taxon>
        <taxon>Gunneridae</taxon>
        <taxon>Pentapetalae</taxon>
        <taxon>asterids</taxon>
        <taxon>campanulids</taxon>
        <taxon>Asterales</taxon>
        <taxon>Asteraceae</taxon>
        <taxon>Asteroideae</taxon>
        <taxon>Heliantheae alliance</taxon>
        <taxon>Millerieae</taxon>
        <taxon>Smallanthus</taxon>
    </lineage>
</organism>
<keyword evidence="2" id="KW-1185">Reference proteome</keyword>
<reference evidence="1 2" key="2">
    <citation type="journal article" date="2022" name="Mol. Ecol. Resour.">
        <title>The genomes of chicory, endive, great burdock and yacon provide insights into Asteraceae paleo-polyploidization history and plant inulin production.</title>
        <authorList>
            <person name="Fan W."/>
            <person name="Wang S."/>
            <person name="Wang H."/>
            <person name="Wang A."/>
            <person name="Jiang F."/>
            <person name="Liu H."/>
            <person name="Zhao H."/>
            <person name="Xu D."/>
            <person name="Zhang Y."/>
        </authorList>
    </citation>
    <scope>NUCLEOTIDE SEQUENCE [LARGE SCALE GENOMIC DNA]</scope>
    <source>
        <strain evidence="2">cv. Yunnan</strain>
        <tissue evidence="1">Leaves</tissue>
    </source>
</reference>
<accession>A0ACB9BYH4</accession>
<reference evidence="2" key="1">
    <citation type="journal article" date="2022" name="Mol. Ecol. Resour.">
        <title>The genomes of chicory, endive, great burdock and yacon provide insights into Asteraceae palaeo-polyploidization history and plant inulin production.</title>
        <authorList>
            <person name="Fan W."/>
            <person name="Wang S."/>
            <person name="Wang H."/>
            <person name="Wang A."/>
            <person name="Jiang F."/>
            <person name="Liu H."/>
            <person name="Zhao H."/>
            <person name="Xu D."/>
            <person name="Zhang Y."/>
        </authorList>
    </citation>
    <scope>NUCLEOTIDE SEQUENCE [LARGE SCALE GENOMIC DNA]</scope>
    <source>
        <strain evidence="2">cv. Yunnan</strain>
    </source>
</reference>
<gene>
    <name evidence="1" type="ORF">L1987_66838</name>
</gene>
<proteinExistence type="predicted"/>
<comment type="caution">
    <text evidence="1">The sequence shown here is derived from an EMBL/GenBank/DDBJ whole genome shotgun (WGS) entry which is preliminary data.</text>
</comment>
<dbReference type="Proteomes" id="UP001056120">
    <property type="component" value="Linkage Group LG22"/>
</dbReference>
<evidence type="ECO:0000313" key="2">
    <source>
        <dbReference type="Proteomes" id="UP001056120"/>
    </source>
</evidence>